<proteinExistence type="predicted"/>
<organism evidence="1 2">
    <name type="scientific">Yoonia maritima</name>
    <dbReference type="NCBI Taxonomy" id="1435347"/>
    <lineage>
        <taxon>Bacteria</taxon>
        <taxon>Pseudomonadati</taxon>
        <taxon>Pseudomonadota</taxon>
        <taxon>Alphaproteobacteria</taxon>
        <taxon>Rhodobacterales</taxon>
        <taxon>Paracoccaceae</taxon>
        <taxon>Yoonia</taxon>
    </lineage>
</organism>
<evidence type="ECO:0000313" key="2">
    <source>
        <dbReference type="Proteomes" id="UP000238007"/>
    </source>
</evidence>
<reference evidence="1 2" key="1">
    <citation type="submission" date="2018-03" db="EMBL/GenBank/DDBJ databases">
        <title>Genomic Encyclopedia of Archaeal and Bacterial Type Strains, Phase II (KMG-II): from individual species to whole genera.</title>
        <authorList>
            <person name="Goeker M."/>
        </authorList>
    </citation>
    <scope>NUCLEOTIDE SEQUENCE [LARGE SCALE GENOMIC DNA]</scope>
    <source>
        <strain evidence="1 2">DSM 101533</strain>
    </source>
</reference>
<protein>
    <submittedName>
        <fullName evidence="1">Uncharacterized protein</fullName>
    </submittedName>
</protein>
<gene>
    <name evidence="1" type="ORF">CLV80_101452</name>
</gene>
<name>A0A2T0W590_9RHOB</name>
<keyword evidence="2" id="KW-1185">Reference proteome</keyword>
<sequence>MKQLSTLGAVALMLPGCISERPNAVYSNGAARSASLTNEKHSDIMVYSCDLQNDVKAMTLLLRNENSSGPEMYCESSFIGDAMKCYSRSSVDGAEIYHHDGQSHIGRGDTLSVYESGLARFEEMIVEYTANEPVVTGYREYSGTCTRGPGH</sequence>
<evidence type="ECO:0000313" key="1">
    <source>
        <dbReference type="EMBL" id="PRY80597.1"/>
    </source>
</evidence>
<dbReference type="Proteomes" id="UP000238007">
    <property type="component" value="Unassembled WGS sequence"/>
</dbReference>
<comment type="caution">
    <text evidence="1">The sequence shown here is derived from an EMBL/GenBank/DDBJ whole genome shotgun (WGS) entry which is preliminary data.</text>
</comment>
<dbReference type="EMBL" id="PVTP01000001">
    <property type="protein sequence ID" value="PRY80597.1"/>
    <property type="molecule type" value="Genomic_DNA"/>
</dbReference>
<dbReference type="RefSeq" id="WP_165793298.1">
    <property type="nucleotide sequence ID" value="NZ_PVTP01000001.1"/>
</dbReference>
<accession>A0A2T0W590</accession>
<dbReference type="AlphaFoldDB" id="A0A2T0W590"/>